<evidence type="ECO:0000256" key="1">
    <source>
        <dbReference type="ARBA" id="ARBA00022795"/>
    </source>
</evidence>
<feature type="compositionally biased region" description="Polar residues" evidence="2">
    <location>
        <begin position="153"/>
        <end position="165"/>
    </location>
</feature>
<protein>
    <submittedName>
        <fullName evidence="3">Flagellar protein FlgN</fullName>
    </submittedName>
</protein>
<dbReference type="InterPro" id="IPR036679">
    <property type="entry name" value="FlgN-like_sf"/>
</dbReference>
<reference evidence="4" key="1">
    <citation type="journal article" date="2019" name="Int. J. Syst. Evol. Microbiol.">
        <title>The Global Catalogue of Microorganisms (GCM) 10K type strain sequencing project: providing services to taxonomists for standard genome sequencing and annotation.</title>
        <authorList>
            <consortium name="The Broad Institute Genomics Platform"/>
            <consortium name="The Broad Institute Genome Sequencing Center for Infectious Disease"/>
            <person name="Wu L."/>
            <person name="Ma J."/>
        </authorList>
    </citation>
    <scope>NUCLEOTIDE SEQUENCE [LARGE SCALE GENOMIC DNA]</scope>
    <source>
        <strain evidence="4">CECT 7184</strain>
    </source>
</reference>
<dbReference type="Proteomes" id="UP001596142">
    <property type="component" value="Unassembled WGS sequence"/>
</dbReference>
<proteinExistence type="predicted"/>
<keyword evidence="3" id="KW-0282">Flagellum</keyword>
<name>A0ABW0YLY1_9BACI</name>
<comment type="caution">
    <text evidence="3">The sequence shown here is derived from an EMBL/GenBank/DDBJ whole genome shotgun (WGS) entry which is preliminary data.</text>
</comment>
<dbReference type="EMBL" id="JBHSOZ010000002">
    <property type="protein sequence ID" value="MFC5711359.1"/>
    <property type="molecule type" value="Genomic_DNA"/>
</dbReference>
<feature type="region of interest" description="Disordered" evidence="2">
    <location>
        <begin position="143"/>
        <end position="165"/>
    </location>
</feature>
<dbReference type="Gene3D" id="1.20.58.300">
    <property type="entry name" value="FlgN-like"/>
    <property type="match status" value="1"/>
</dbReference>
<organism evidence="3 4">
    <name type="scientific">Thalassorhabdus alkalitolerans</name>
    <dbReference type="NCBI Taxonomy" id="2282697"/>
    <lineage>
        <taxon>Bacteria</taxon>
        <taxon>Bacillati</taxon>
        <taxon>Bacillota</taxon>
        <taxon>Bacilli</taxon>
        <taxon>Bacillales</taxon>
        <taxon>Bacillaceae</taxon>
        <taxon>Thalassorhabdus</taxon>
    </lineage>
</organism>
<evidence type="ECO:0000313" key="4">
    <source>
        <dbReference type="Proteomes" id="UP001596142"/>
    </source>
</evidence>
<dbReference type="RefSeq" id="WP_385937465.1">
    <property type="nucleotide sequence ID" value="NZ_JBHSOZ010000002.1"/>
</dbReference>
<evidence type="ECO:0000313" key="3">
    <source>
        <dbReference type="EMBL" id="MFC5711359.1"/>
    </source>
</evidence>
<keyword evidence="3" id="KW-0966">Cell projection</keyword>
<dbReference type="SUPFAM" id="SSF140566">
    <property type="entry name" value="FlgN-like"/>
    <property type="match status" value="1"/>
</dbReference>
<sequence>MKEIFESLADLVKIHQQMNDIAIQKTEVIKVNDIKGLQTMIQQETKLLKVLQLAEGKRQKAVSAFLTERPDFVKKGGEGSMNDLLSAIPQDYQKPMQTLYDGLLKEVDKLSAQNELNQQMIRDSLQFVNLSLDLLQPDQETFSYQNPHEKGQDSQLNYSAFDSRA</sequence>
<keyword evidence="4" id="KW-1185">Reference proteome</keyword>
<gene>
    <name evidence="3" type="ORF">ACFPU1_01045</name>
</gene>
<keyword evidence="1" id="KW-1005">Bacterial flagellum biogenesis</keyword>
<accession>A0ABW0YLY1</accession>
<dbReference type="Pfam" id="PF05130">
    <property type="entry name" value="FlgN"/>
    <property type="match status" value="1"/>
</dbReference>
<keyword evidence="3" id="KW-0969">Cilium</keyword>
<evidence type="ECO:0000256" key="2">
    <source>
        <dbReference type="SAM" id="MobiDB-lite"/>
    </source>
</evidence>
<dbReference type="InterPro" id="IPR007809">
    <property type="entry name" value="FlgN-like"/>
</dbReference>